<dbReference type="GO" id="GO:0043546">
    <property type="term" value="F:molybdopterin cofactor binding"/>
    <property type="evidence" value="ECO:0007669"/>
    <property type="project" value="InterPro"/>
</dbReference>
<dbReference type="Pfam" id="PF04879">
    <property type="entry name" value="Molybdop_Fe4S4"/>
    <property type="match status" value="1"/>
</dbReference>
<dbReference type="EC" id="1.8.99.-" evidence="9"/>
<name>A0A5C6F4A8_9BACT</name>
<evidence type="ECO:0000259" key="8">
    <source>
        <dbReference type="PROSITE" id="PS51669"/>
    </source>
</evidence>
<keyword evidence="3" id="KW-0500">Molybdenum</keyword>
<evidence type="ECO:0000256" key="5">
    <source>
        <dbReference type="ARBA" id="ARBA00023002"/>
    </source>
</evidence>
<dbReference type="PROSITE" id="PS00932">
    <property type="entry name" value="MOLYBDOPTERIN_PROK_3"/>
    <property type="match status" value="1"/>
</dbReference>
<comment type="cofactor">
    <cofactor evidence="1">
        <name>Mo-bis(molybdopterin guanine dinucleotide)</name>
        <dbReference type="ChEBI" id="CHEBI:60539"/>
    </cofactor>
</comment>
<dbReference type="SUPFAM" id="SSF53706">
    <property type="entry name" value="Formate dehydrogenase/DMSO reductase, domains 1-3"/>
    <property type="match status" value="1"/>
</dbReference>
<dbReference type="AlphaFoldDB" id="A0A5C6F4A8"/>
<dbReference type="RefSeq" id="WP_146459015.1">
    <property type="nucleotide sequence ID" value="NZ_SJPW01000004.1"/>
</dbReference>
<dbReference type="Gene3D" id="2.40.40.20">
    <property type="match status" value="1"/>
</dbReference>
<dbReference type="InterPro" id="IPR006657">
    <property type="entry name" value="MoPterin_dinucl-bd_dom"/>
</dbReference>
<dbReference type="SUPFAM" id="SSF50692">
    <property type="entry name" value="ADC-like"/>
    <property type="match status" value="1"/>
</dbReference>
<dbReference type="CDD" id="cd02766">
    <property type="entry name" value="MopB_3"/>
    <property type="match status" value="1"/>
</dbReference>
<accession>A0A5C6F4A8</accession>
<keyword evidence="5 9" id="KW-0560">Oxidoreductase</keyword>
<keyword evidence="4" id="KW-0479">Metal-binding</keyword>
<dbReference type="Proteomes" id="UP000318288">
    <property type="component" value="Unassembled WGS sequence"/>
</dbReference>
<comment type="similarity">
    <text evidence="2">Belongs to the prokaryotic molybdopterin-containing oxidoreductase family.</text>
</comment>
<dbReference type="GO" id="GO:0051536">
    <property type="term" value="F:iron-sulfur cluster binding"/>
    <property type="evidence" value="ECO:0007669"/>
    <property type="project" value="UniProtKB-KW"/>
</dbReference>
<evidence type="ECO:0000256" key="1">
    <source>
        <dbReference type="ARBA" id="ARBA00001942"/>
    </source>
</evidence>
<feature type="domain" description="4Fe-4S Mo/W bis-MGD-type" evidence="8">
    <location>
        <begin position="9"/>
        <end position="66"/>
    </location>
</feature>
<evidence type="ECO:0000256" key="4">
    <source>
        <dbReference type="ARBA" id="ARBA00022723"/>
    </source>
</evidence>
<dbReference type="Gene3D" id="3.40.50.740">
    <property type="match status" value="1"/>
</dbReference>
<dbReference type="OrthoDB" id="9803192at2"/>
<dbReference type="Gene3D" id="3.40.228.10">
    <property type="entry name" value="Dimethylsulfoxide Reductase, domain 2"/>
    <property type="match status" value="1"/>
</dbReference>
<dbReference type="Pfam" id="PF00384">
    <property type="entry name" value="Molybdopterin"/>
    <property type="match status" value="1"/>
</dbReference>
<organism evidence="9 10">
    <name type="scientific">Rubripirellula tenax</name>
    <dbReference type="NCBI Taxonomy" id="2528015"/>
    <lineage>
        <taxon>Bacteria</taxon>
        <taxon>Pseudomonadati</taxon>
        <taxon>Planctomycetota</taxon>
        <taxon>Planctomycetia</taxon>
        <taxon>Pirellulales</taxon>
        <taxon>Pirellulaceae</taxon>
        <taxon>Rubripirellula</taxon>
    </lineage>
</organism>
<sequence length="675" mass="73894">MTLESEPVHQSSTTTCPLDCPDACKLVVTVQDNRVVKIDGAKDDPYTDGYICGKVRKYANHVYSDLRLRTPLRRNGPKGHGQFTPISWDEAFSEIVDRIKQDRSRFGAESILPLCYGGSNGKLTQDALDARFFYRLGASRLARTVCAAPSGAAYDALYGKMPGVSCLDYDDSNLIVIWGNNPHASGIHQVPHIQNAQRRGAKLVVVDPKETQLASTADLHLPIFPGSDLVVALAMIRWLNQAGFVDGEFIQQHTNGFEQLLGRADEWTVSRAASVARVPESSLEEFFQWYGESDPAVIRCGWGPERNRNGGSATAAILAIPAVANKFKRSGGFTMSNSAAWRLNQHSVINATPPPTRRINMNLIGETLLHADNPPISTLFVYNCNPVATLPEQNKVLSGLQREDLFTVVFDQVLTDTAVYADIVLPATTFLEHHDLRSGYGNTRLGTISPAIDPIGQSKSNNEVFAELLDRLELSQPGDVTRDNELLEALLGPQAHQQIQQSAELMPDIGCRPIQMEDVFPATPSGKIELFPESLQRESRAGLYRYIDDQPNGTQYPLALISPATRQLVNSSLGYLIEKQAVVTMHASDAAKRNICDGQSVRIFNASGEVIVDAHVTESIAPGVVSLPKGIWMRHSKNHRTSNALSPDTLSDIGAGACFNDARVEISLTSENQNQ</sequence>
<evidence type="ECO:0000313" key="9">
    <source>
        <dbReference type="EMBL" id="TWU54866.1"/>
    </source>
</evidence>
<keyword evidence="10" id="KW-1185">Reference proteome</keyword>
<proteinExistence type="inferred from homology"/>
<keyword evidence="7" id="KW-0411">Iron-sulfur</keyword>
<dbReference type="InterPro" id="IPR009010">
    <property type="entry name" value="Asp_de-COase-like_dom_sf"/>
</dbReference>
<evidence type="ECO:0000256" key="7">
    <source>
        <dbReference type="ARBA" id="ARBA00023014"/>
    </source>
</evidence>
<gene>
    <name evidence="9" type="primary">ynfF</name>
    <name evidence="9" type="ORF">Poly51_35880</name>
</gene>
<evidence type="ECO:0000256" key="2">
    <source>
        <dbReference type="ARBA" id="ARBA00010312"/>
    </source>
</evidence>
<reference evidence="9 10" key="1">
    <citation type="submission" date="2019-02" db="EMBL/GenBank/DDBJ databases">
        <title>Deep-cultivation of Planctomycetes and their phenomic and genomic characterization uncovers novel biology.</title>
        <authorList>
            <person name="Wiegand S."/>
            <person name="Jogler M."/>
            <person name="Boedeker C."/>
            <person name="Pinto D."/>
            <person name="Vollmers J."/>
            <person name="Rivas-Marin E."/>
            <person name="Kohn T."/>
            <person name="Peeters S.H."/>
            <person name="Heuer A."/>
            <person name="Rast P."/>
            <person name="Oberbeckmann S."/>
            <person name="Bunk B."/>
            <person name="Jeske O."/>
            <person name="Meyerdierks A."/>
            <person name="Storesund J.E."/>
            <person name="Kallscheuer N."/>
            <person name="Luecker S."/>
            <person name="Lage O.M."/>
            <person name="Pohl T."/>
            <person name="Merkel B.J."/>
            <person name="Hornburger P."/>
            <person name="Mueller R.-W."/>
            <person name="Bruemmer F."/>
            <person name="Labrenz M."/>
            <person name="Spormann A.M."/>
            <person name="Op Den Camp H."/>
            <person name="Overmann J."/>
            <person name="Amann R."/>
            <person name="Jetten M.S.M."/>
            <person name="Mascher T."/>
            <person name="Medema M.H."/>
            <person name="Devos D.P."/>
            <person name="Kaster A.-K."/>
            <person name="Ovreas L."/>
            <person name="Rohde M."/>
            <person name="Galperin M.Y."/>
            <person name="Jogler C."/>
        </authorList>
    </citation>
    <scope>NUCLEOTIDE SEQUENCE [LARGE SCALE GENOMIC DNA]</scope>
    <source>
        <strain evidence="9 10">Poly51</strain>
    </source>
</reference>
<evidence type="ECO:0000256" key="6">
    <source>
        <dbReference type="ARBA" id="ARBA00023004"/>
    </source>
</evidence>
<dbReference type="EMBL" id="SJPW01000004">
    <property type="protein sequence ID" value="TWU54866.1"/>
    <property type="molecule type" value="Genomic_DNA"/>
</dbReference>
<protein>
    <submittedName>
        <fullName evidence="9">Putative dimethyl sulfoxide reductase chain YnfF</fullName>
        <ecNumber evidence="9">1.8.99.-</ecNumber>
    </submittedName>
</protein>
<evidence type="ECO:0000256" key="3">
    <source>
        <dbReference type="ARBA" id="ARBA00022505"/>
    </source>
</evidence>
<dbReference type="InterPro" id="IPR050612">
    <property type="entry name" value="Prok_Mopterin_Oxidored"/>
</dbReference>
<dbReference type="InterPro" id="IPR006656">
    <property type="entry name" value="Mopterin_OxRdtase"/>
</dbReference>
<dbReference type="Gene3D" id="3.30.2070.10">
    <property type="entry name" value="Formate dehydrogenase/DMSO reductase"/>
    <property type="match status" value="1"/>
</dbReference>
<dbReference type="SMART" id="SM00926">
    <property type="entry name" value="Molybdop_Fe4S4"/>
    <property type="match status" value="1"/>
</dbReference>
<dbReference type="InterPro" id="IPR006655">
    <property type="entry name" value="Mopterin_OxRdtase_prok_CS"/>
</dbReference>
<comment type="caution">
    <text evidence="9">The sequence shown here is derived from an EMBL/GenBank/DDBJ whole genome shotgun (WGS) entry which is preliminary data.</text>
</comment>
<dbReference type="PROSITE" id="PS51669">
    <property type="entry name" value="4FE4S_MOW_BIS_MGD"/>
    <property type="match status" value="1"/>
</dbReference>
<dbReference type="PROSITE" id="PS00490">
    <property type="entry name" value="MOLYBDOPTERIN_PROK_2"/>
    <property type="match status" value="1"/>
</dbReference>
<keyword evidence="6" id="KW-0408">Iron</keyword>
<dbReference type="Pfam" id="PF01568">
    <property type="entry name" value="Molydop_binding"/>
    <property type="match status" value="1"/>
</dbReference>
<dbReference type="PANTHER" id="PTHR43742:SF6">
    <property type="entry name" value="OXIDOREDUCTASE YYAE-RELATED"/>
    <property type="match status" value="1"/>
</dbReference>
<evidence type="ECO:0000313" key="10">
    <source>
        <dbReference type="Proteomes" id="UP000318288"/>
    </source>
</evidence>
<dbReference type="Gene3D" id="2.20.25.90">
    <property type="entry name" value="ADC-like domains"/>
    <property type="match status" value="1"/>
</dbReference>
<dbReference type="PANTHER" id="PTHR43742">
    <property type="entry name" value="TRIMETHYLAMINE-N-OXIDE REDUCTASE"/>
    <property type="match status" value="1"/>
</dbReference>
<dbReference type="GO" id="GO:0046872">
    <property type="term" value="F:metal ion binding"/>
    <property type="evidence" value="ECO:0007669"/>
    <property type="project" value="UniProtKB-KW"/>
</dbReference>
<dbReference type="InterPro" id="IPR006963">
    <property type="entry name" value="Mopterin_OxRdtase_4Fe-4S_dom"/>
</dbReference>
<dbReference type="GO" id="GO:0016491">
    <property type="term" value="F:oxidoreductase activity"/>
    <property type="evidence" value="ECO:0007669"/>
    <property type="project" value="UniProtKB-KW"/>
</dbReference>